<dbReference type="PANTHER" id="PTHR45138">
    <property type="entry name" value="REGULATORY COMPONENTS OF SENSORY TRANSDUCTION SYSTEM"/>
    <property type="match status" value="1"/>
</dbReference>
<evidence type="ECO:0000256" key="2">
    <source>
        <dbReference type="ARBA" id="ARBA00012528"/>
    </source>
</evidence>
<comment type="cofactor">
    <cofactor evidence="1">
        <name>Mg(2+)</name>
        <dbReference type="ChEBI" id="CHEBI:18420"/>
    </cofactor>
</comment>
<feature type="domain" description="GGDEF" evidence="7">
    <location>
        <begin position="875"/>
        <end position="1006"/>
    </location>
</feature>
<dbReference type="RefSeq" id="WP_245889791.1">
    <property type="nucleotide sequence ID" value="NZ_MSZV01000007.1"/>
</dbReference>
<keyword evidence="6" id="KW-0732">Signal</keyword>
<dbReference type="InterPro" id="IPR050469">
    <property type="entry name" value="Diguanylate_Cyclase"/>
</dbReference>
<dbReference type="InterPro" id="IPR043128">
    <property type="entry name" value="Rev_trsase/Diguanyl_cyclase"/>
</dbReference>
<evidence type="ECO:0000256" key="6">
    <source>
        <dbReference type="SAM" id="SignalP"/>
    </source>
</evidence>
<dbReference type="Gene3D" id="2.130.10.10">
    <property type="entry name" value="YVTN repeat-like/Quinoprotein amine dehydrogenase"/>
    <property type="match status" value="2"/>
</dbReference>
<proteinExistence type="predicted"/>
<dbReference type="AlphaFoldDB" id="A0A316IRS7"/>
<dbReference type="Pfam" id="PF07495">
    <property type="entry name" value="Y_Y_Y"/>
    <property type="match status" value="1"/>
</dbReference>
<gene>
    <name evidence="8" type="ORF">C7456_104164</name>
</gene>
<evidence type="ECO:0000256" key="3">
    <source>
        <dbReference type="ARBA" id="ARBA00034247"/>
    </source>
</evidence>
<dbReference type="GO" id="GO:1902201">
    <property type="term" value="P:negative regulation of bacterial-type flagellum-dependent cell motility"/>
    <property type="evidence" value="ECO:0007669"/>
    <property type="project" value="TreeGrafter"/>
</dbReference>
<dbReference type="Pfam" id="PF07494">
    <property type="entry name" value="Reg_prop"/>
    <property type="match status" value="3"/>
</dbReference>
<keyword evidence="4" id="KW-0175">Coiled coil</keyword>
<evidence type="ECO:0000259" key="7">
    <source>
        <dbReference type="PROSITE" id="PS50887"/>
    </source>
</evidence>
<comment type="caution">
    <text evidence="8">The sequence shown here is derived from an EMBL/GenBank/DDBJ whole genome shotgun (WGS) entry which is preliminary data.</text>
</comment>
<dbReference type="InterPro" id="IPR011123">
    <property type="entry name" value="Y_Y_Y"/>
</dbReference>
<evidence type="ECO:0000256" key="5">
    <source>
        <dbReference type="SAM" id="Phobius"/>
    </source>
</evidence>
<feature type="coiled-coil region" evidence="4">
    <location>
        <begin position="822"/>
        <end position="849"/>
    </location>
</feature>
<dbReference type="GO" id="GO:0043709">
    <property type="term" value="P:cell adhesion involved in single-species biofilm formation"/>
    <property type="evidence" value="ECO:0007669"/>
    <property type="project" value="TreeGrafter"/>
</dbReference>
<evidence type="ECO:0000256" key="1">
    <source>
        <dbReference type="ARBA" id="ARBA00001946"/>
    </source>
</evidence>
<evidence type="ECO:0000313" key="9">
    <source>
        <dbReference type="Proteomes" id="UP000245812"/>
    </source>
</evidence>
<dbReference type="InterPro" id="IPR015943">
    <property type="entry name" value="WD40/YVTN_repeat-like_dom_sf"/>
</dbReference>
<keyword evidence="5" id="KW-0812">Transmembrane</keyword>
<dbReference type="Proteomes" id="UP000245812">
    <property type="component" value="Unassembled WGS sequence"/>
</dbReference>
<dbReference type="SUPFAM" id="SSF63829">
    <property type="entry name" value="Calcium-dependent phosphotriesterase"/>
    <property type="match status" value="3"/>
</dbReference>
<dbReference type="NCBIfam" id="TIGR00254">
    <property type="entry name" value="GGDEF"/>
    <property type="match status" value="1"/>
</dbReference>
<dbReference type="Gene3D" id="2.60.40.10">
    <property type="entry name" value="Immunoglobulins"/>
    <property type="match status" value="1"/>
</dbReference>
<dbReference type="FunFam" id="3.30.70.270:FF:000001">
    <property type="entry name" value="Diguanylate cyclase domain protein"/>
    <property type="match status" value="1"/>
</dbReference>
<reference evidence="8 9" key="1">
    <citation type="submission" date="2018-05" db="EMBL/GenBank/DDBJ databases">
        <title>Genomic Encyclopedia of Type Strains, Phase IV (KMG-IV): sequencing the most valuable type-strain genomes for metagenomic binning, comparative biology and taxonomic classification.</title>
        <authorList>
            <person name="Goeker M."/>
        </authorList>
    </citation>
    <scope>NUCLEOTIDE SEQUENCE [LARGE SCALE GENOMIC DNA]</scope>
    <source>
        <strain evidence="8 9">DSM 14263</strain>
    </source>
</reference>
<feature type="transmembrane region" description="Helical" evidence="5">
    <location>
        <begin position="797"/>
        <end position="817"/>
    </location>
</feature>
<sequence>MRRLSGWLALLVFLLCALPSGATGADDPWEPFDTPWFDRLGIADGLPHSITTAVVQDRQGLVWIGTMGGLVRYDGYRLQVFADVAGRAPGLPDAYVRCLLALPDGGLLIGTNAGGLSRFDPAGNRFRNYPVGDGGTVDRKIYALADDGGHGVWIATEHGLDHLDLASDRIEHVATGDGPAPRSFSVLQDRAGNLWLGNNAGLFVRRAGTREFVRPPRPREESVAIVLADQIWALREDREGRLWAGSVQAGAAWRDPDGGWHAVPGFSGYQADHARRATVRDFQELASGTMWIATDGSGVLAYAPGAAAVREIGHDTAMPSSLPGDSVRALMLDRSGNVWAATDLGVAHTHPDARTAFALLPSMREAHALANTNVRGIYVDRRKRIWLGLSAGRIDVIDLAAGQIRHLELDGSQRRRDVQAFAETPDGAIWVGTQGLARVDPDSLAVQDSVLPALDDAPVLHLLADGERLLIATYDGAYRYDLRTRALQHLEHAERDPGSLAGNTVRSIARVGGAIWYLTGRGISIAADAGQDRGFVNLAARPGDPHSLPANPVSSVAVDPAGRVWVGTAGGLGLLDAPAPPYRFRRFGTADGLDSDNVNAVLSDDRGNLWLSLPNGIAMIDGASHAVHTLGIRDGLRIPSYIYAAATRAPGGELLFGGLGGLTVIRPGWQPPPVPDAPLAVSQAVVNGAPLPFGQLPRPGDTLTLAPRKRSLRVDFALLDYQAPSETTYSYRMEGFDEGWIEMPRGSLPSAIYTNLPHGEYTLRLRAQTRGMRPRTVETAFSVRVEPRWYETAAARLVAVLLLFLLVVGLVQLRTLYLRRQARQLQRQIDMHTHELLEANRRLDELASTDELTGACNRRRFLELAEGIRQTAQDGHACMALLDLDRFKRINDTYGHLAGDAVIRGAARSILRQCRAGDLAGRYGGEELVVCLPDCALADGMAIAERIRASLAAGGIAHGGQTLAVTASIGVAAYRKGESLAQWLSRADGALYEAKRAGRNRCVAAP</sequence>
<name>A0A316IRS7_9GAMM</name>
<keyword evidence="5" id="KW-1133">Transmembrane helix</keyword>
<feature type="chain" id="PRO_5016347334" description="diguanylate cyclase" evidence="6">
    <location>
        <begin position="25"/>
        <end position="1006"/>
    </location>
</feature>
<dbReference type="Gene3D" id="3.30.70.270">
    <property type="match status" value="1"/>
</dbReference>
<dbReference type="EC" id="2.7.7.65" evidence="2"/>
<dbReference type="SUPFAM" id="SSF55073">
    <property type="entry name" value="Nucleotide cyclase"/>
    <property type="match status" value="1"/>
</dbReference>
<evidence type="ECO:0000256" key="4">
    <source>
        <dbReference type="SAM" id="Coils"/>
    </source>
</evidence>
<dbReference type="Pfam" id="PF00990">
    <property type="entry name" value="GGDEF"/>
    <property type="match status" value="1"/>
</dbReference>
<dbReference type="PANTHER" id="PTHR45138:SF9">
    <property type="entry name" value="DIGUANYLATE CYCLASE DGCM-RELATED"/>
    <property type="match status" value="1"/>
</dbReference>
<dbReference type="InterPro" id="IPR011110">
    <property type="entry name" value="Reg_prop"/>
</dbReference>
<keyword evidence="9" id="KW-1185">Reference proteome</keyword>
<accession>A0A316IRS7</accession>
<dbReference type="InterPro" id="IPR013783">
    <property type="entry name" value="Ig-like_fold"/>
</dbReference>
<dbReference type="CDD" id="cd01949">
    <property type="entry name" value="GGDEF"/>
    <property type="match status" value="1"/>
</dbReference>
<dbReference type="InterPro" id="IPR000160">
    <property type="entry name" value="GGDEF_dom"/>
</dbReference>
<dbReference type="SMART" id="SM00267">
    <property type="entry name" value="GGDEF"/>
    <property type="match status" value="1"/>
</dbReference>
<keyword evidence="5" id="KW-0472">Membrane</keyword>
<evidence type="ECO:0000313" key="8">
    <source>
        <dbReference type="EMBL" id="PWK89811.1"/>
    </source>
</evidence>
<comment type="catalytic activity">
    <reaction evidence="3">
        <text>2 GTP = 3',3'-c-di-GMP + 2 diphosphate</text>
        <dbReference type="Rhea" id="RHEA:24898"/>
        <dbReference type="ChEBI" id="CHEBI:33019"/>
        <dbReference type="ChEBI" id="CHEBI:37565"/>
        <dbReference type="ChEBI" id="CHEBI:58805"/>
        <dbReference type="EC" id="2.7.7.65"/>
    </reaction>
</comment>
<dbReference type="EMBL" id="QGHC01000004">
    <property type="protein sequence ID" value="PWK89811.1"/>
    <property type="molecule type" value="Genomic_DNA"/>
</dbReference>
<dbReference type="GO" id="GO:0052621">
    <property type="term" value="F:diguanylate cyclase activity"/>
    <property type="evidence" value="ECO:0007669"/>
    <property type="project" value="UniProtKB-EC"/>
</dbReference>
<dbReference type="PROSITE" id="PS50887">
    <property type="entry name" value="GGDEF"/>
    <property type="match status" value="1"/>
</dbReference>
<feature type="signal peptide" evidence="6">
    <location>
        <begin position="1"/>
        <end position="24"/>
    </location>
</feature>
<organism evidence="8 9">
    <name type="scientific">Fulvimonas soli</name>
    <dbReference type="NCBI Taxonomy" id="155197"/>
    <lineage>
        <taxon>Bacteria</taxon>
        <taxon>Pseudomonadati</taxon>
        <taxon>Pseudomonadota</taxon>
        <taxon>Gammaproteobacteria</taxon>
        <taxon>Lysobacterales</taxon>
        <taxon>Rhodanobacteraceae</taxon>
        <taxon>Fulvimonas</taxon>
    </lineage>
</organism>
<dbReference type="InterPro" id="IPR029787">
    <property type="entry name" value="Nucleotide_cyclase"/>
</dbReference>
<dbReference type="GO" id="GO:0005886">
    <property type="term" value="C:plasma membrane"/>
    <property type="evidence" value="ECO:0007669"/>
    <property type="project" value="TreeGrafter"/>
</dbReference>
<protein>
    <recommendedName>
        <fullName evidence="2">diguanylate cyclase</fullName>
        <ecNumber evidence="2">2.7.7.65</ecNumber>
    </recommendedName>
</protein>